<dbReference type="EMBL" id="BGPR01002024">
    <property type="protein sequence ID" value="GBM66411.1"/>
    <property type="molecule type" value="Genomic_DNA"/>
</dbReference>
<accession>A0A4Y2HM03</accession>
<reference evidence="1 2" key="1">
    <citation type="journal article" date="2019" name="Sci. Rep.">
        <title>Orb-weaving spider Araneus ventricosus genome elucidates the spidroin gene catalogue.</title>
        <authorList>
            <person name="Kono N."/>
            <person name="Nakamura H."/>
            <person name="Ohtoshi R."/>
            <person name="Moran D.A.P."/>
            <person name="Shinohara A."/>
            <person name="Yoshida Y."/>
            <person name="Fujiwara M."/>
            <person name="Mori M."/>
            <person name="Tomita M."/>
            <person name="Arakawa K."/>
        </authorList>
    </citation>
    <scope>NUCLEOTIDE SEQUENCE [LARGE SCALE GENOMIC DNA]</scope>
</reference>
<dbReference type="Proteomes" id="UP000499080">
    <property type="component" value="Unassembled WGS sequence"/>
</dbReference>
<evidence type="ECO:0000313" key="2">
    <source>
        <dbReference type="Proteomes" id="UP000499080"/>
    </source>
</evidence>
<gene>
    <name evidence="1" type="ORF">AVEN_13008_1</name>
</gene>
<dbReference type="AlphaFoldDB" id="A0A4Y2HM03"/>
<name>A0A4Y2HM03_ARAVE</name>
<protein>
    <submittedName>
        <fullName evidence="1">Uncharacterized protein</fullName>
    </submittedName>
</protein>
<keyword evidence="2" id="KW-1185">Reference proteome</keyword>
<proteinExistence type="predicted"/>
<comment type="caution">
    <text evidence="1">The sequence shown here is derived from an EMBL/GenBank/DDBJ whole genome shotgun (WGS) entry which is preliminary data.</text>
</comment>
<sequence length="104" mass="11862">MLFCPRLIPEYHIGPDLFLFIWRFLVLSSEISSLCLSVHVLKVYNALLPRFLTSCFVPALTKRTKSSENACRCTPWGQSCRSTSSATMFHEAGPVQEPWEYPCC</sequence>
<evidence type="ECO:0000313" key="1">
    <source>
        <dbReference type="EMBL" id="GBM66411.1"/>
    </source>
</evidence>
<organism evidence="1 2">
    <name type="scientific">Araneus ventricosus</name>
    <name type="common">Orbweaver spider</name>
    <name type="synonym">Epeira ventricosa</name>
    <dbReference type="NCBI Taxonomy" id="182803"/>
    <lineage>
        <taxon>Eukaryota</taxon>
        <taxon>Metazoa</taxon>
        <taxon>Ecdysozoa</taxon>
        <taxon>Arthropoda</taxon>
        <taxon>Chelicerata</taxon>
        <taxon>Arachnida</taxon>
        <taxon>Araneae</taxon>
        <taxon>Araneomorphae</taxon>
        <taxon>Entelegynae</taxon>
        <taxon>Araneoidea</taxon>
        <taxon>Araneidae</taxon>
        <taxon>Araneus</taxon>
    </lineage>
</organism>